<reference evidence="1 2" key="1">
    <citation type="journal article" date="2004" name="Proc. Natl. Acad. Sci. U.S.A.">
        <title>The complete genomic sequence of Nocardia farcinica IFM 10152.</title>
        <authorList>
            <person name="Ishikawa J."/>
            <person name="Yamashita A."/>
            <person name="Mikami Y."/>
            <person name="Hoshino Y."/>
            <person name="Kurita H."/>
            <person name="Hotta K."/>
            <person name="Shiba T."/>
            <person name="Hattori M."/>
        </authorList>
    </citation>
    <scope>NUCLEOTIDE SEQUENCE [LARGE SCALE GENOMIC DNA]</scope>
    <source>
        <strain evidence="1 2">IFM 10152</strain>
    </source>
</reference>
<dbReference type="HOGENOM" id="CLU_186071_0_0_11"/>
<dbReference type="STRING" id="247156.NFA_400"/>
<dbReference type="KEGG" id="nfa:NFA_400"/>
<sequence length="93" mass="10141">MDLVIALAAFVCGALLVAGWTWWREPRYVAHRRVVVNLRTGTAVEGVITRTRGRILVVRDATVHSDGGSASPADGEIVLDRGNVDYIQALGRR</sequence>
<evidence type="ECO:0000313" key="1">
    <source>
        <dbReference type="EMBL" id="BAD54882.1"/>
    </source>
</evidence>
<keyword evidence="2" id="KW-1185">Reference proteome</keyword>
<gene>
    <name evidence="1" type="ordered locus">NFA_400</name>
</gene>
<evidence type="ECO:0000313" key="2">
    <source>
        <dbReference type="Proteomes" id="UP000006820"/>
    </source>
</evidence>
<dbReference type="EMBL" id="AP006618">
    <property type="protein sequence ID" value="BAD54882.1"/>
    <property type="molecule type" value="Genomic_DNA"/>
</dbReference>
<dbReference type="GeneID" id="61136618"/>
<proteinExistence type="predicted"/>
<protein>
    <submittedName>
        <fullName evidence="1">Uncharacterized protein</fullName>
    </submittedName>
</protein>
<dbReference type="RefSeq" id="WP_011206569.1">
    <property type="nucleotide sequence ID" value="NC_006361.1"/>
</dbReference>
<dbReference type="eggNOG" id="ENOG5032EEQ">
    <property type="taxonomic scope" value="Bacteria"/>
</dbReference>
<organism evidence="1 2">
    <name type="scientific">Nocardia farcinica (strain IFM 10152)</name>
    <dbReference type="NCBI Taxonomy" id="247156"/>
    <lineage>
        <taxon>Bacteria</taxon>
        <taxon>Bacillati</taxon>
        <taxon>Actinomycetota</taxon>
        <taxon>Actinomycetes</taxon>
        <taxon>Mycobacteriales</taxon>
        <taxon>Nocardiaceae</taxon>
        <taxon>Nocardia</taxon>
    </lineage>
</organism>
<accession>Q5Z3V9</accession>
<dbReference type="AlphaFoldDB" id="Q5Z3V9"/>
<dbReference type="Proteomes" id="UP000006820">
    <property type="component" value="Chromosome"/>
</dbReference>
<name>Q5Z3V9_NOCFA</name>
<dbReference type="OrthoDB" id="4559396at2"/>